<name>A0ABY2EB06_9MICO</name>
<evidence type="ECO:0000313" key="7">
    <source>
        <dbReference type="Proteomes" id="UP000504882"/>
    </source>
</evidence>
<dbReference type="InterPro" id="IPR050490">
    <property type="entry name" value="Bact_solute-bd_prot1"/>
</dbReference>
<dbReference type="PANTHER" id="PTHR43649">
    <property type="entry name" value="ARABINOSE-BINDING PROTEIN-RELATED"/>
    <property type="match status" value="1"/>
</dbReference>
<keyword evidence="3" id="KW-0813">Transport</keyword>
<dbReference type="InterPro" id="IPR006059">
    <property type="entry name" value="SBP"/>
</dbReference>
<dbReference type="Pfam" id="PF01547">
    <property type="entry name" value="SBP_bac_1"/>
    <property type="match status" value="1"/>
</dbReference>
<comment type="similarity">
    <text evidence="2">Belongs to the bacterial solute-binding protein 1 family.</text>
</comment>
<gene>
    <name evidence="6" type="ORF">EXU48_04225</name>
</gene>
<evidence type="ECO:0000256" key="5">
    <source>
        <dbReference type="SAM" id="MobiDB-lite"/>
    </source>
</evidence>
<dbReference type="Proteomes" id="UP000504882">
    <property type="component" value="Unassembled WGS sequence"/>
</dbReference>
<comment type="subcellular location">
    <subcellularLocation>
        <location evidence="1">Cell envelope</location>
    </subcellularLocation>
</comment>
<protein>
    <submittedName>
        <fullName evidence="6">Extracellular solute-binding protein</fullName>
    </submittedName>
</protein>
<comment type="caution">
    <text evidence="6">The sequence shown here is derived from an EMBL/GenBank/DDBJ whole genome shotgun (WGS) entry which is preliminary data.</text>
</comment>
<dbReference type="EMBL" id="SMNA01000002">
    <property type="protein sequence ID" value="TDE97409.1"/>
    <property type="molecule type" value="Genomic_DNA"/>
</dbReference>
<keyword evidence="4" id="KW-0732">Signal</keyword>
<dbReference type="PANTHER" id="PTHR43649:SF31">
    <property type="entry name" value="SN-GLYCEROL-3-PHOSPHATE-BINDING PERIPLASMIC PROTEIN UGPB"/>
    <property type="match status" value="1"/>
</dbReference>
<keyword evidence="7" id="KW-1185">Reference proteome</keyword>
<evidence type="ECO:0000256" key="2">
    <source>
        <dbReference type="ARBA" id="ARBA00008520"/>
    </source>
</evidence>
<organism evidence="6 7">
    <name type="scientific">Occultella glacieicola</name>
    <dbReference type="NCBI Taxonomy" id="2518684"/>
    <lineage>
        <taxon>Bacteria</taxon>
        <taxon>Bacillati</taxon>
        <taxon>Actinomycetota</taxon>
        <taxon>Actinomycetes</taxon>
        <taxon>Micrococcales</taxon>
        <taxon>Ruaniaceae</taxon>
        <taxon>Occultella</taxon>
    </lineage>
</organism>
<feature type="region of interest" description="Disordered" evidence="5">
    <location>
        <begin position="33"/>
        <end position="52"/>
    </location>
</feature>
<proteinExistence type="inferred from homology"/>
<evidence type="ECO:0000256" key="3">
    <source>
        <dbReference type="ARBA" id="ARBA00022448"/>
    </source>
</evidence>
<sequence length="454" mass="49235">MVIGNGQFSRRGLLGGALGLAAGAGALTACGPSDGSGGTGGGPPEDMGSPEEGRLVVWGGVAPEAGPQELVDAFMAKYPDIEVEYTRFVNNAEGILKLDTALQGGVPIDVFFSYGTVDVVRRAQAGLALDLTDLAGDDDLASIFVQDEPISTLVNGKLFSIPTTHFPNFVVINQDAMDAAGIEIPFDWTIEDYHQIAQEFKNSGFDVGAYNVPRHAAVGLGGDYLYTEDGSESNFDHPLFRKRLEDTLAMEDDGSIFTQERITAEDIGGYAQNYFLDGTFAMMLDGTIIARYVKNLEEYPHDFRVTFRPYPSLGAGEPYFNPGVRGDDVQISAKSNYPSAAWTFVKFWMDEGAPLVTPSGKVSPFQFQDGPSPELNAALFGENADELFDVESFEQTFFTDVPPLSVKTITTAYTEISEIKSQIEEEIRLRSKSIDDGLEEMKTLSDEAIASWSS</sequence>
<evidence type="ECO:0000256" key="1">
    <source>
        <dbReference type="ARBA" id="ARBA00004196"/>
    </source>
</evidence>
<dbReference type="RefSeq" id="WP_133106335.1">
    <property type="nucleotide sequence ID" value="NZ_SMNA01000002.1"/>
</dbReference>
<dbReference type="Gene3D" id="3.40.190.10">
    <property type="entry name" value="Periplasmic binding protein-like II"/>
    <property type="match status" value="1"/>
</dbReference>
<evidence type="ECO:0000313" key="6">
    <source>
        <dbReference type="EMBL" id="TDE97409.1"/>
    </source>
</evidence>
<reference evidence="6 7" key="1">
    <citation type="submission" date="2019-03" db="EMBL/GenBank/DDBJ databases">
        <title>Genomic features of bacteria from cold environments.</title>
        <authorList>
            <person name="Shen L."/>
        </authorList>
    </citation>
    <scope>NUCLEOTIDE SEQUENCE [LARGE SCALE GENOMIC DNA]</scope>
    <source>
        <strain evidence="7">T3246-1</strain>
    </source>
</reference>
<feature type="compositionally biased region" description="Gly residues" evidence="5">
    <location>
        <begin position="34"/>
        <end position="43"/>
    </location>
</feature>
<evidence type="ECO:0000256" key="4">
    <source>
        <dbReference type="ARBA" id="ARBA00022729"/>
    </source>
</evidence>
<dbReference type="SUPFAM" id="SSF53850">
    <property type="entry name" value="Periplasmic binding protein-like II"/>
    <property type="match status" value="1"/>
</dbReference>
<accession>A0ABY2EB06</accession>